<sequence length="90" mass="10166">MILTSPVPRPKVVPPPAGMASMETALAADAEYRDLAQERARLAVKKGEVDRSRIELDTLEAGVLQRIAANARDLEECEVMWKRKWEREHP</sequence>
<dbReference type="AlphaFoldDB" id="A0A9W9PPK2"/>
<evidence type="ECO:0000313" key="2">
    <source>
        <dbReference type="Proteomes" id="UP001147746"/>
    </source>
</evidence>
<organism evidence="1 2">
    <name type="scientific">Penicillium atrosanguineum</name>
    <dbReference type="NCBI Taxonomy" id="1132637"/>
    <lineage>
        <taxon>Eukaryota</taxon>
        <taxon>Fungi</taxon>
        <taxon>Dikarya</taxon>
        <taxon>Ascomycota</taxon>
        <taxon>Pezizomycotina</taxon>
        <taxon>Eurotiomycetes</taxon>
        <taxon>Eurotiomycetidae</taxon>
        <taxon>Eurotiales</taxon>
        <taxon>Aspergillaceae</taxon>
        <taxon>Penicillium</taxon>
    </lineage>
</organism>
<dbReference type="OrthoDB" id="4526781at2759"/>
<comment type="caution">
    <text evidence="1">The sequence shown here is derived from an EMBL/GenBank/DDBJ whole genome shotgun (WGS) entry which is preliminary data.</text>
</comment>
<name>A0A9W9PPK2_9EURO</name>
<reference evidence="1" key="1">
    <citation type="submission" date="2022-12" db="EMBL/GenBank/DDBJ databases">
        <authorList>
            <person name="Petersen C."/>
        </authorList>
    </citation>
    <scope>NUCLEOTIDE SEQUENCE</scope>
    <source>
        <strain evidence="1">IBT 21472</strain>
    </source>
</reference>
<proteinExistence type="predicted"/>
<gene>
    <name evidence="1" type="ORF">N7476_010845</name>
</gene>
<keyword evidence="2" id="KW-1185">Reference proteome</keyword>
<reference evidence="1" key="2">
    <citation type="journal article" date="2023" name="IMA Fungus">
        <title>Comparative genomic study of the Penicillium genus elucidates a diverse pangenome and 15 lateral gene transfer events.</title>
        <authorList>
            <person name="Petersen C."/>
            <person name="Sorensen T."/>
            <person name="Nielsen M.R."/>
            <person name="Sondergaard T.E."/>
            <person name="Sorensen J.L."/>
            <person name="Fitzpatrick D.A."/>
            <person name="Frisvad J.C."/>
            <person name="Nielsen K.L."/>
        </authorList>
    </citation>
    <scope>NUCLEOTIDE SEQUENCE</scope>
    <source>
        <strain evidence="1">IBT 21472</strain>
    </source>
</reference>
<evidence type="ECO:0000313" key="1">
    <source>
        <dbReference type="EMBL" id="KAJ5299288.1"/>
    </source>
</evidence>
<protein>
    <submittedName>
        <fullName evidence="1">Uncharacterized protein</fullName>
    </submittedName>
</protein>
<accession>A0A9W9PPK2</accession>
<dbReference type="Proteomes" id="UP001147746">
    <property type="component" value="Unassembled WGS sequence"/>
</dbReference>
<dbReference type="EMBL" id="JAPZBO010000010">
    <property type="protein sequence ID" value="KAJ5299288.1"/>
    <property type="molecule type" value="Genomic_DNA"/>
</dbReference>